<dbReference type="InterPro" id="IPR041623">
    <property type="entry name" value="NOG1_N"/>
</dbReference>
<proteinExistence type="predicted"/>
<reference evidence="4" key="2">
    <citation type="submission" date="2019-02" db="EMBL/GenBank/DDBJ databases">
        <authorList>
            <person name="Chen S.-C."/>
            <person name="Chien H.-H."/>
            <person name="Lai M.-C."/>
        </authorList>
    </citation>
    <scope>NUCLEOTIDE SEQUENCE</scope>
    <source>
        <strain evidence="4">N2F9704</strain>
    </source>
</reference>
<evidence type="ECO:0000256" key="2">
    <source>
        <dbReference type="SAM" id="MobiDB-lite"/>
    </source>
</evidence>
<accession>A0A8A3S4C0</accession>
<dbReference type="Pfam" id="PF01926">
    <property type="entry name" value="MMR_HSR1"/>
    <property type="match status" value="1"/>
</dbReference>
<dbReference type="GO" id="GO:0005525">
    <property type="term" value="F:GTP binding"/>
    <property type="evidence" value="ECO:0007669"/>
    <property type="project" value="InterPro"/>
</dbReference>
<keyword evidence="5" id="KW-1185">Reference proteome</keyword>
<dbReference type="InterPro" id="IPR005225">
    <property type="entry name" value="Small_GTP-bd"/>
</dbReference>
<evidence type="ECO:0000313" key="5">
    <source>
        <dbReference type="Proteomes" id="UP001042704"/>
    </source>
</evidence>
<dbReference type="InterPro" id="IPR006073">
    <property type="entry name" value="GTP-bd"/>
</dbReference>
<feature type="compositionally biased region" description="Basic and acidic residues" evidence="2">
    <location>
        <begin position="308"/>
        <end position="320"/>
    </location>
</feature>
<dbReference type="Pfam" id="PF17835">
    <property type="entry name" value="NOG1_N"/>
    <property type="match status" value="1"/>
</dbReference>
<keyword evidence="1" id="KW-0547">Nucleotide-binding</keyword>
<dbReference type="GeneID" id="76423355"/>
<dbReference type="InterPro" id="IPR027417">
    <property type="entry name" value="P-loop_NTPase"/>
</dbReference>
<dbReference type="EMBL" id="CP036172">
    <property type="protein sequence ID" value="QSZ66591.1"/>
    <property type="molecule type" value="Genomic_DNA"/>
</dbReference>
<dbReference type="PRINTS" id="PR00326">
    <property type="entry name" value="GTP1OBG"/>
</dbReference>
<dbReference type="PROSITE" id="PS51710">
    <property type="entry name" value="G_OBG"/>
    <property type="match status" value="1"/>
</dbReference>
<reference evidence="4" key="1">
    <citation type="journal article" date="2001" name="Int. J. Syst. Evol. Microbiol.">
        <title>Methanofollis aquaemaris sp. nov., a methanogen isolated from an aquaculture fish pond.</title>
        <authorList>
            <person name="Lai M.C."/>
            <person name="Chen S.C."/>
        </authorList>
    </citation>
    <scope>NUCLEOTIDE SEQUENCE</scope>
    <source>
        <strain evidence="4">N2F9704</strain>
    </source>
</reference>
<evidence type="ECO:0000259" key="3">
    <source>
        <dbReference type="PROSITE" id="PS51710"/>
    </source>
</evidence>
<dbReference type="SUPFAM" id="SSF52540">
    <property type="entry name" value="P-loop containing nucleoside triphosphate hydrolases"/>
    <property type="match status" value="1"/>
</dbReference>
<dbReference type="Gene3D" id="1.20.120.1190">
    <property type="match status" value="1"/>
</dbReference>
<gene>
    <name evidence="4" type="ORF">RJ40_03300</name>
</gene>
<dbReference type="PANTHER" id="PTHR45759">
    <property type="entry name" value="NUCLEOLAR GTP-BINDING PROTEIN 1"/>
    <property type="match status" value="1"/>
</dbReference>
<dbReference type="NCBIfam" id="TIGR00231">
    <property type="entry name" value="small_GTP"/>
    <property type="match status" value="1"/>
</dbReference>
<evidence type="ECO:0000313" key="4">
    <source>
        <dbReference type="EMBL" id="QSZ66591.1"/>
    </source>
</evidence>
<protein>
    <submittedName>
        <fullName evidence="4">GTP-binding protein</fullName>
    </submittedName>
</protein>
<evidence type="ECO:0000256" key="1">
    <source>
        <dbReference type="ARBA" id="ARBA00022741"/>
    </source>
</evidence>
<dbReference type="Gene3D" id="3.40.50.300">
    <property type="entry name" value="P-loop containing nucleotide triphosphate hydrolases"/>
    <property type="match status" value="1"/>
</dbReference>
<feature type="domain" description="OBG-type G" evidence="3">
    <location>
        <begin position="157"/>
        <end position="344"/>
    </location>
</feature>
<dbReference type="AlphaFoldDB" id="A0A8A3S4C0"/>
<feature type="region of interest" description="Disordered" evidence="2">
    <location>
        <begin position="308"/>
        <end position="344"/>
    </location>
</feature>
<organism evidence="4 5">
    <name type="scientific">Methanofollis aquaemaris</name>
    <dbReference type="NCBI Taxonomy" id="126734"/>
    <lineage>
        <taxon>Archaea</taxon>
        <taxon>Methanobacteriati</taxon>
        <taxon>Methanobacteriota</taxon>
        <taxon>Stenosarchaea group</taxon>
        <taxon>Methanomicrobia</taxon>
        <taxon>Methanomicrobiales</taxon>
        <taxon>Methanomicrobiaceae</taxon>
        <taxon>Methanofollis</taxon>
    </lineage>
</organism>
<dbReference type="KEGG" id="maqe:RJ40_03300"/>
<dbReference type="InterPro" id="IPR031167">
    <property type="entry name" value="G_OBG"/>
</dbReference>
<sequence length="344" mass="39086">MDFERIPTVPTADEVLDRSFRRAAKKMQMKTNKDRANEDFVRAVSSAVHDRLVHIIQSFPIFEEQPPFYVDTVEALFGIERLKMALGNVGWAAMHTKRMGWEHGGPRIRKAEDTATIRRRAVARIASIVHQIDDDLHFLNEARNVLRKLPEIKEDEFTVVIAGYPNVGKSSFITRVSSAEPEVASYPFTTKGVIVGHRYEGRRRIQFVDTPGLLNRPEEERNPIEEQAISAIIHTADLIVFILDPSEYCGYPMEDQRRLLEAIRARVRVEVPMLIVANKADLGAESEAEYSMSAQTGKGVKEVLEVVLSHYREPTPRPDEDAPEEETEDSPTVQGWEPCLRPSR</sequence>
<dbReference type="RefSeq" id="WP_265581941.1">
    <property type="nucleotide sequence ID" value="NZ_CP036172.1"/>
</dbReference>
<name>A0A8A3S4C0_9EURY</name>
<dbReference type="CDD" id="cd01897">
    <property type="entry name" value="NOG"/>
    <property type="match status" value="1"/>
</dbReference>
<dbReference type="Proteomes" id="UP001042704">
    <property type="component" value="Chromosome"/>
</dbReference>